<dbReference type="EMBL" id="KZ613887">
    <property type="protein sequence ID" value="PMD53276.1"/>
    <property type="molecule type" value="Genomic_DNA"/>
</dbReference>
<feature type="transmembrane region" description="Helical" evidence="6">
    <location>
        <begin position="133"/>
        <end position="153"/>
    </location>
</feature>
<dbReference type="AlphaFoldDB" id="A0A2J6SR74"/>
<name>A0A2J6SR74_9HELO</name>
<feature type="transmembrane region" description="Helical" evidence="6">
    <location>
        <begin position="17"/>
        <end position="36"/>
    </location>
</feature>
<dbReference type="Pfam" id="PF20684">
    <property type="entry name" value="Fung_rhodopsin"/>
    <property type="match status" value="1"/>
</dbReference>
<proteinExistence type="inferred from homology"/>
<feature type="transmembrane region" description="Helical" evidence="6">
    <location>
        <begin position="248"/>
        <end position="269"/>
    </location>
</feature>
<evidence type="ECO:0000256" key="1">
    <source>
        <dbReference type="ARBA" id="ARBA00004141"/>
    </source>
</evidence>
<dbReference type="GeneID" id="36595464"/>
<keyword evidence="4 6" id="KW-0472">Membrane</keyword>
<keyword evidence="3 6" id="KW-1133">Transmembrane helix</keyword>
<evidence type="ECO:0000256" key="5">
    <source>
        <dbReference type="ARBA" id="ARBA00038359"/>
    </source>
</evidence>
<sequence>MMSTSQSFNQEFKIETWTLYGVGMLAIFTRLASQIRRLGIKRLRTDDWLIITVIPWYTLLVVSVNRVIIGGGSNYMTPEDIAALTPQTKADRISGSKWVLVSEEVMVLCVWTCKICMLLIYRRLTEGLTRGKIINAVLIYVAAGFVACQIALFTTCRPFSGYWAVPATDDQCWSYYNFEIVEGTFNVSADLVVLLVAIPLLMKLRIPIQQKIILVCVFGMGVFVIAAAILTKVYSLVPDLVSYSYLNWYFREASVSIYVTNLPAIWALFRDIFPAVKYWGYPSRTYSDGTVENRKTWLPQFGTNYSGGPDVEFRDDLEMFDRLGMTNSIEGLDGRSKDQGLALSVSELSTSGHLAVYKDVPFIIAGKKV</sequence>
<dbReference type="STRING" id="1095630.A0A2J6SR74"/>
<evidence type="ECO:0000256" key="2">
    <source>
        <dbReference type="ARBA" id="ARBA00022692"/>
    </source>
</evidence>
<evidence type="ECO:0000313" key="8">
    <source>
        <dbReference type="EMBL" id="PMD53276.1"/>
    </source>
</evidence>
<dbReference type="RefSeq" id="XP_024730180.1">
    <property type="nucleotide sequence ID" value="XM_024887388.1"/>
</dbReference>
<keyword evidence="9" id="KW-1185">Reference proteome</keyword>
<keyword evidence="2 6" id="KW-0812">Transmembrane</keyword>
<feature type="transmembrane region" description="Helical" evidence="6">
    <location>
        <begin position="183"/>
        <end position="201"/>
    </location>
</feature>
<dbReference type="InterPro" id="IPR052337">
    <property type="entry name" value="SAT4-like"/>
</dbReference>
<evidence type="ECO:0000256" key="3">
    <source>
        <dbReference type="ARBA" id="ARBA00022989"/>
    </source>
</evidence>
<feature type="domain" description="Rhodopsin" evidence="7">
    <location>
        <begin position="36"/>
        <end position="270"/>
    </location>
</feature>
<dbReference type="GO" id="GO:0016020">
    <property type="term" value="C:membrane"/>
    <property type="evidence" value="ECO:0007669"/>
    <property type="project" value="UniProtKB-SubCell"/>
</dbReference>
<comment type="subcellular location">
    <subcellularLocation>
        <location evidence="1">Membrane</location>
        <topology evidence="1">Multi-pass membrane protein</topology>
    </subcellularLocation>
</comment>
<reference evidence="8 9" key="1">
    <citation type="submission" date="2016-04" db="EMBL/GenBank/DDBJ databases">
        <title>A degradative enzymes factory behind the ericoid mycorrhizal symbiosis.</title>
        <authorList>
            <consortium name="DOE Joint Genome Institute"/>
            <person name="Martino E."/>
            <person name="Morin E."/>
            <person name="Grelet G."/>
            <person name="Kuo A."/>
            <person name="Kohler A."/>
            <person name="Daghino S."/>
            <person name="Barry K."/>
            <person name="Choi C."/>
            <person name="Cichocki N."/>
            <person name="Clum A."/>
            <person name="Copeland A."/>
            <person name="Hainaut M."/>
            <person name="Haridas S."/>
            <person name="Labutti K."/>
            <person name="Lindquist E."/>
            <person name="Lipzen A."/>
            <person name="Khouja H.-R."/>
            <person name="Murat C."/>
            <person name="Ohm R."/>
            <person name="Olson A."/>
            <person name="Spatafora J."/>
            <person name="Veneault-Fourrey C."/>
            <person name="Henrissat B."/>
            <person name="Grigoriev I."/>
            <person name="Martin F."/>
            <person name="Perotto S."/>
        </authorList>
    </citation>
    <scope>NUCLEOTIDE SEQUENCE [LARGE SCALE GENOMIC DNA]</scope>
    <source>
        <strain evidence="8 9">E</strain>
    </source>
</reference>
<dbReference type="PANTHER" id="PTHR33048">
    <property type="entry name" value="PTH11-LIKE INTEGRAL MEMBRANE PROTEIN (AFU_ORTHOLOGUE AFUA_5G11245)"/>
    <property type="match status" value="1"/>
</dbReference>
<feature type="transmembrane region" description="Helical" evidence="6">
    <location>
        <begin position="48"/>
        <end position="69"/>
    </location>
</feature>
<dbReference type="InParanoid" id="A0A2J6SR74"/>
<dbReference type="InterPro" id="IPR049326">
    <property type="entry name" value="Rhodopsin_dom_fungi"/>
</dbReference>
<evidence type="ECO:0000256" key="6">
    <source>
        <dbReference type="SAM" id="Phobius"/>
    </source>
</evidence>
<organism evidence="8 9">
    <name type="scientific">Hyaloscypha bicolor E</name>
    <dbReference type="NCBI Taxonomy" id="1095630"/>
    <lineage>
        <taxon>Eukaryota</taxon>
        <taxon>Fungi</taxon>
        <taxon>Dikarya</taxon>
        <taxon>Ascomycota</taxon>
        <taxon>Pezizomycotina</taxon>
        <taxon>Leotiomycetes</taxon>
        <taxon>Helotiales</taxon>
        <taxon>Hyaloscyphaceae</taxon>
        <taxon>Hyaloscypha</taxon>
        <taxon>Hyaloscypha bicolor</taxon>
    </lineage>
</organism>
<accession>A0A2J6SR74</accession>
<dbReference type="PANTHER" id="PTHR33048:SF149">
    <property type="entry name" value="UBID FAMILY DECARBOXYLASE"/>
    <property type="match status" value="1"/>
</dbReference>
<evidence type="ECO:0000259" key="7">
    <source>
        <dbReference type="Pfam" id="PF20684"/>
    </source>
</evidence>
<dbReference type="Proteomes" id="UP000235371">
    <property type="component" value="Unassembled WGS sequence"/>
</dbReference>
<protein>
    <recommendedName>
        <fullName evidence="7">Rhodopsin domain-containing protein</fullName>
    </recommendedName>
</protein>
<dbReference type="OrthoDB" id="3903189at2759"/>
<gene>
    <name evidence="8" type="ORF">K444DRAFT_668263</name>
</gene>
<feature type="transmembrane region" description="Helical" evidence="6">
    <location>
        <begin position="105"/>
        <end position="121"/>
    </location>
</feature>
<evidence type="ECO:0000256" key="4">
    <source>
        <dbReference type="ARBA" id="ARBA00023136"/>
    </source>
</evidence>
<evidence type="ECO:0000313" key="9">
    <source>
        <dbReference type="Proteomes" id="UP000235371"/>
    </source>
</evidence>
<feature type="transmembrane region" description="Helical" evidence="6">
    <location>
        <begin position="213"/>
        <end position="236"/>
    </location>
</feature>
<comment type="similarity">
    <text evidence="5">Belongs to the SAT4 family.</text>
</comment>